<accession>A0A835YWX2</accession>
<comment type="caution">
    <text evidence="4">The sequence shown here is derived from an EMBL/GenBank/DDBJ whole genome shotgun (WGS) entry which is preliminary data.</text>
</comment>
<feature type="coiled-coil region" evidence="3">
    <location>
        <begin position="403"/>
        <end position="430"/>
    </location>
</feature>
<dbReference type="Pfam" id="PF09724">
    <property type="entry name" value="Dcc1"/>
    <property type="match status" value="1"/>
</dbReference>
<dbReference type="GO" id="GO:0006260">
    <property type="term" value="P:DNA replication"/>
    <property type="evidence" value="ECO:0007669"/>
    <property type="project" value="UniProtKB-KW"/>
</dbReference>
<dbReference type="GO" id="GO:0031390">
    <property type="term" value="C:Ctf18 RFC-like complex"/>
    <property type="evidence" value="ECO:0007669"/>
    <property type="project" value="InterPro"/>
</dbReference>
<dbReference type="PANTHER" id="PTHR13395:SF6">
    <property type="entry name" value="SISTER CHROMATID COHESION PROTEIN DCC1"/>
    <property type="match status" value="1"/>
</dbReference>
<sequence>MLMEVPPALLEQLALELPLGRVRIIGVEEQDAVLVTSKESYKLTRVETSNTVLLVPPGEVRFEKGKDSPALATSCSDGADGTLAPHNDRSLTVACASSYQLELQKAFPDLERIRGYLASCPYRGQEYEAQYSFEDSTLTLEDIQERVQLSEQELLVSLATLGALCIANRWRLLDADLVSRTNTTLLAAIAEADMSIDDIDAAALLSAAEAEGVESIVARHCLALLAAPHAVGDEDSNNSSSRPPAMTAVTALDVSKVNAFVAHQLFQQRRVNEAYGNKPWPRKDFLEDWAANVPGVEPPDETLLRGIALLEVAGSSGAKLDTFIPKRGEHKSYFSQLPTAVCYMVTTTLNNRQTDDIFTLLTNGPWHDVESSGFRLSAYVVFVIDYDTPSFEQVQAARDLAVKLLVEGEIAELTDKIQQLRRQLLQEGSDAASQVGRLEQTLNLRQMQLRMHKKYTNLS</sequence>
<proteinExistence type="inferred from homology"/>
<evidence type="ECO:0000313" key="5">
    <source>
        <dbReference type="Proteomes" id="UP000664859"/>
    </source>
</evidence>
<dbReference type="AlphaFoldDB" id="A0A835YWX2"/>
<gene>
    <name evidence="4" type="ORF">JKP88DRAFT_246146</name>
</gene>
<evidence type="ECO:0000256" key="1">
    <source>
        <dbReference type="ARBA" id="ARBA00007017"/>
    </source>
</evidence>
<name>A0A835YWX2_9STRA</name>
<dbReference type="GO" id="GO:0034088">
    <property type="term" value="P:maintenance of mitotic sister chromatid cohesion"/>
    <property type="evidence" value="ECO:0007669"/>
    <property type="project" value="TreeGrafter"/>
</dbReference>
<dbReference type="InterPro" id="IPR019128">
    <property type="entry name" value="Dcc1"/>
</dbReference>
<evidence type="ECO:0000256" key="3">
    <source>
        <dbReference type="SAM" id="Coils"/>
    </source>
</evidence>
<dbReference type="Proteomes" id="UP000664859">
    <property type="component" value="Unassembled WGS sequence"/>
</dbReference>
<evidence type="ECO:0008006" key="6">
    <source>
        <dbReference type="Google" id="ProtNLM"/>
    </source>
</evidence>
<organism evidence="4 5">
    <name type="scientific">Tribonema minus</name>
    <dbReference type="NCBI Taxonomy" id="303371"/>
    <lineage>
        <taxon>Eukaryota</taxon>
        <taxon>Sar</taxon>
        <taxon>Stramenopiles</taxon>
        <taxon>Ochrophyta</taxon>
        <taxon>PX clade</taxon>
        <taxon>Xanthophyceae</taxon>
        <taxon>Tribonematales</taxon>
        <taxon>Tribonemataceae</taxon>
        <taxon>Tribonema</taxon>
    </lineage>
</organism>
<keyword evidence="2" id="KW-0235">DNA replication</keyword>
<comment type="similarity">
    <text evidence="1">Belongs to the DCC1 family.</text>
</comment>
<dbReference type="PANTHER" id="PTHR13395">
    <property type="entry name" value="SISTER CHROMATID COHESION PROTEIN DCC1-RELATED"/>
    <property type="match status" value="1"/>
</dbReference>
<dbReference type="GO" id="GO:0000785">
    <property type="term" value="C:chromatin"/>
    <property type="evidence" value="ECO:0007669"/>
    <property type="project" value="TreeGrafter"/>
</dbReference>
<keyword evidence="5" id="KW-1185">Reference proteome</keyword>
<reference evidence="4" key="1">
    <citation type="submission" date="2021-02" db="EMBL/GenBank/DDBJ databases">
        <title>First Annotated Genome of the Yellow-green Alga Tribonema minus.</title>
        <authorList>
            <person name="Mahan K.M."/>
        </authorList>
    </citation>
    <scope>NUCLEOTIDE SEQUENCE</scope>
    <source>
        <strain evidence="4">UTEX B ZZ1240</strain>
    </source>
</reference>
<keyword evidence="3" id="KW-0175">Coiled coil</keyword>
<dbReference type="GO" id="GO:0000775">
    <property type="term" value="C:chromosome, centromeric region"/>
    <property type="evidence" value="ECO:0007669"/>
    <property type="project" value="TreeGrafter"/>
</dbReference>
<dbReference type="EMBL" id="JAFCMP010000312">
    <property type="protein sequence ID" value="KAG5181582.1"/>
    <property type="molecule type" value="Genomic_DNA"/>
</dbReference>
<evidence type="ECO:0000313" key="4">
    <source>
        <dbReference type="EMBL" id="KAG5181582.1"/>
    </source>
</evidence>
<evidence type="ECO:0000256" key="2">
    <source>
        <dbReference type="ARBA" id="ARBA00022705"/>
    </source>
</evidence>
<dbReference type="OrthoDB" id="188141at2759"/>
<protein>
    <recommendedName>
        <fullName evidence="6">Sister chromatid cohesion protein DCC1</fullName>
    </recommendedName>
</protein>